<evidence type="ECO:0000313" key="2">
    <source>
        <dbReference type="Proteomes" id="UP001066276"/>
    </source>
</evidence>
<reference evidence="1" key="1">
    <citation type="journal article" date="2022" name="bioRxiv">
        <title>Sequencing and chromosome-scale assembly of the giantPleurodeles waltlgenome.</title>
        <authorList>
            <person name="Brown T."/>
            <person name="Elewa A."/>
            <person name="Iarovenko S."/>
            <person name="Subramanian E."/>
            <person name="Araus A.J."/>
            <person name="Petzold A."/>
            <person name="Susuki M."/>
            <person name="Suzuki K.-i.T."/>
            <person name="Hayashi T."/>
            <person name="Toyoda A."/>
            <person name="Oliveira C."/>
            <person name="Osipova E."/>
            <person name="Leigh N.D."/>
            <person name="Simon A."/>
            <person name="Yun M.H."/>
        </authorList>
    </citation>
    <scope>NUCLEOTIDE SEQUENCE</scope>
    <source>
        <strain evidence="1">20211129_DDA</strain>
        <tissue evidence="1">Liver</tissue>
    </source>
</reference>
<accession>A0AAV7U5V2</accession>
<dbReference type="EMBL" id="JANPWB010000006">
    <property type="protein sequence ID" value="KAJ1183032.1"/>
    <property type="molecule type" value="Genomic_DNA"/>
</dbReference>
<feature type="non-terminal residue" evidence="1">
    <location>
        <position position="77"/>
    </location>
</feature>
<name>A0AAV7U5V2_PLEWA</name>
<proteinExistence type="predicted"/>
<feature type="non-terminal residue" evidence="1">
    <location>
        <position position="1"/>
    </location>
</feature>
<dbReference type="Proteomes" id="UP001066276">
    <property type="component" value="Chromosome 3_2"/>
</dbReference>
<gene>
    <name evidence="1" type="ORF">NDU88_008205</name>
</gene>
<protein>
    <submittedName>
        <fullName evidence="1">Uncharacterized protein</fullName>
    </submittedName>
</protein>
<keyword evidence="2" id="KW-1185">Reference proteome</keyword>
<dbReference type="AlphaFoldDB" id="A0AAV7U5V2"/>
<sequence length="77" mass="8488">LMRSATPCYVFSRTWLLFVGKKLKSRANPRGQSPADPCWASLRQEGQRSLQSSHCASRLQAAALHGERASHLCSCSV</sequence>
<evidence type="ECO:0000313" key="1">
    <source>
        <dbReference type="EMBL" id="KAJ1183032.1"/>
    </source>
</evidence>
<organism evidence="1 2">
    <name type="scientific">Pleurodeles waltl</name>
    <name type="common">Iberian ribbed newt</name>
    <dbReference type="NCBI Taxonomy" id="8319"/>
    <lineage>
        <taxon>Eukaryota</taxon>
        <taxon>Metazoa</taxon>
        <taxon>Chordata</taxon>
        <taxon>Craniata</taxon>
        <taxon>Vertebrata</taxon>
        <taxon>Euteleostomi</taxon>
        <taxon>Amphibia</taxon>
        <taxon>Batrachia</taxon>
        <taxon>Caudata</taxon>
        <taxon>Salamandroidea</taxon>
        <taxon>Salamandridae</taxon>
        <taxon>Pleurodelinae</taxon>
        <taxon>Pleurodeles</taxon>
    </lineage>
</organism>
<comment type="caution">
    <text evidence="1">The sequence shown here is derived from an EMBL/GenBank/DDBJ whole genome shotgun (WGS) entry which is preliminary data.</text>
</comment>